<evidence type="ECO:0000313" key="1">
    <source>
        <dbReference type="EMBL" id="KAH3704148.1"/>
    </source>
</evidence>
<reference evidence="1" key="1">
    <citation type="journal article" date="2019" name="bioRxiv">
        <title>The Genome of the Zebra Mussel, Dreissena polymorpha: A Resource for Invasive Species Research.</title>
        <authorList>
            <person name="McCartney M.A."/>
            <person name="Auch B."/>
            <person name="Kono T."/>
            <person name="Mallez S."/>
            <person name="Zhang Y."/>
            <person name="Obille A."/>
            <person name="Becker A."/>
            <person name="Abrahante J.E."/>
            <person name="Garbe J."/>
            <person name="Badalamenti J.P."/>
            <person name="Herman A."/>
            <person name="Mangelson H."/>
            <person name="Liachko I."/>
            <person name="Sullivan S."/>
            <person name="Sone E.D."/>
            <person name="Koren S."/>
            <person name="Silverstein K.A.T."/>
            <person name="Beckman K.B."/>
            <person name="Gohl D.M."/>
        </authorList>
    </citation>
    <scope>NUCLEOTIDE SEQUENCE</scope>
    <source>
        <strain evidence="1">Duluth1</strain>
        <tissue evidence="1">Whole animal</tissue>
    </source>
</reference>
<sequence>MPHKDVATGPAVNLSTTTMPLQLCQSADFTGYRRVAGTGTTACTNMTSQRWKM</sequence>
<keyword evidence="2" id="KW-1185">Reference proteome</keyword>
<gene>
    <name evidence="1" type="ORF">DPMN_079203</name>
</gene>
<accession>A0A9D4BQW0</accession>
<proteinExistence type="predicted"/>
<protein>
    <submittedName>
        <fullName evidence="1">Uncharacterized protein</fullName>
    </submittedName>
</protein>
<organism evidence="1 2">
    <name type="scientific">Dreissena polymorpha</name>
    <name type="common">Zebra mussel</name>
    <name type="synonym">Mytilus polymorpha</name>
    <dbReference type="NCBI Taxonomy" id="45954"/>
    <lineage>
        <taxon>Eukaryota</taxon>
        <taxon>Metazoa</taxon>
        <taxon>Spiralia</taxon>
        <taxon>Lophotrochozoa</taxon>
        <taxon>Mollusca</taxon>
        <taxon>Bivalvia</taxon>
        <taxon>Autobranchia</taxon>
        <taxon>Heteroconchia</taxon>
        <taxon>Euheterodonta</taxon>
        <taxon>Imparidentia</taxon>
        <taxon>Neoheterodontei</taxon>
        <taxon>Myida</taxon>
        <taxon>Dreissenoidea</taxon>
        <taxon>Dreissenidae</taxon>
        <taxon>Dreissena</taxon>
    </lineage>
</organism>
<dbReference type="Proteomes" id="UP000828390">
    <property type="component" value="Unassembled WGS sequence"/>
</dbReference>
<evidence type="ECO:0000313" key="2">
    <source>
        <dbReference type="Proteomes" id="UP000828390"/>
    </source>
</evidence>
<dbReference type="AlphaFoldDB" id="A0A9D4BQW0"/>
<reference evidence="1" key="2">
    <citation type="submission" date="2020-11" db="EMBL/GenBank/DDBJ databases">
        <authorList>
            <person name="McCartney M.A."/>
            <person name="Auch B."/>
            <person name="Kono T."/>
            <person name="Mallez S."/>
            <person name="Becker A."/>
            <person name="Gohl D.M."/>
            <person name="Silverstein K.A.T."/>
            <person name="Koren S."/>
            <person name="Bechman K.B."/>
            <person name="Herman A."/>
            <person name="Abrahante J.E."/>
            <person name="Garbe J."/>
        </authorList>
    </citation>
    <scope>NUCLEOTIDE SEQUENCE</scope>
    <source>
        <strain evidence="1">Duluth1</strain>
        <tissue evidence="1">Whole animal</tissue>
    </source>
</reference>
<name>A0A9D4BQW0_DREPO</name>
<dbReference type="EMBL" id="JAIWYP010000015">
    <property type="protein sequence ID" value="KAH3704148.1"/>
    <property type="molecule type" value="Genomic_DNA"/>
</dbReference>
<comment type="caution">
    <text evidence="1">The sequence shown here is derived from an EMBL/GenBank/DDBJ whole genome shotgun (WGS) entry which is preliminary data.</text>
</comment>